<feature type="domain" description="Serine aminopeptidase S33" evidence="1">
    <location>
        <begin position="52"/>
        <end position="162"/>
    </location>
</feature>
<dbReference type="Proteomes" id="UP000007590">
    <property type="component" value="Chromosome"/>
</dbReference>
<dbReference type="Pfam" id="PF12146">
    <property type="entry name" value="Hydrolase_4"/>
    <property type="match status" value="1"/>
</dbReference>
<dbReference type="PANTHER" id="PTHR33428:SF14">
    <property type="entry name" value="CARBOXYLESTERASE TYPE B DOMAIN-CONTAINING PROTEIN"/>
    <property type="match status" value="1"/>
</dbReference>
<dbReference type="InterPro" id="IPR029058">
    <property type="entry name" value="AB_hydrolase_fold"/>
</dbReference>
<name>H8KLQ6_SOLCM</name>
<dbReference type="PANTHER" id="PTHR33428">
    <property type="entry name" value="CHLOROPHYLLASE-2, CHLOROPLASTIC"/>
    <property type="match status" value="1"/>
</dbReference>
<dbReference type="STRING" id="929556.Solca_4220"/>
<organism evidence="2 3">
    <name type="scientific">Solitalea canadensis (strain ATCC 29591 / DSM 3403 / JCM 21819 / LMG 8368 / NBRC 15130 / NCIMB 12057 / USAM 9D)</name>
    <name type="common">Flexibacter canadensis</name>
    <dbReference type="NCBI Taxonomy" id="929556"/>
    <lineage>
        <taxon>Bacteria</taxon>
        <taxon>Pseudomonadati</taxon>
        <taxon>Bacteroidota</taxon>
        <taxon>Sphingobacteriia</taxon>
        <taxon>Sphingobacteriales</taxon>
        <taxon>Sphingobacteriaceae</taxon>
        <taxon>Solitalea</taxon>
    </lineage>
</organism>
<evidence type="ECO:0000313" key="2">
    <source>
        <dbReference type="EMBL" id="AFD09210.1"/>
    </source>
</evidence>
<dbReference type="PROSITE" id="PS51257">
    <property type="entry name" value="PROKAR_LIPOPROTEIN"/>
    <property type="match status" value="1"/>
</dbReference>
<dbReference type="AlphaFoldDB" id="H8KLQ6"/>
<reference evidence="2" key="1">
    <citation type="submission" date="2012-02" db="EMBL/GenBank/DDBJ databases">
        <title>The complete genome of Solitalea canadensis DSM 3403.</title>
        <authorList>
            <consortium name="US DOE Joint Genome Institute (JGI-PGF)"/>
            <person name="Lucas S."/>
            <person name="Copeland A."/>
            <person name="Lapidus A."/>
            <person name="Glavina del Rio T."/>
            <person name="Dalin E."/>
            <person name="Tice H."/>
            <person name="Bruce D."/>
            <person name="Goodwin L."/>
            <person name="Pitluck S."/>
            <person name="Peters L."/>
            <person name="Ovchinnikova G."/>
            <person name="Lu M."/>
            <person name="Kyrpides N."/>
            <person name="Mavromatis K."/>
            <person name="Ivanova N."/>
            <person name="Brettin T."/>
            <person name="Detter J.C."/>
            <person name="Han C."/>
            <person name="Larimer F."/>
            <person name="Land M."/>
            <person name="Hauser L."/>
            <person name="Markowitz V."/>
            <person name="Cheng J.-F."/>
            <person name="Hugenholtz P."/>
            <person name="Woyke T."/>
            <person name="Wu D."/>
            <person name="Spring S."/>
            <person name="Schroeder M."/>
            <person name="Kopitz M."/>
            <person name="Brambilla E."/>
            <person name="Klenk H.-P."/>
            <person name="Eisen J.A."/>
        </authorList>
    </citation>
    <scope>NUCLEOTIDE SEQUENCE</scope>
    <source>
        <strain evidence="2">DSM 3403</strain>
    </source>
</reference>
<dbReference type="RefSeq" id="WP_014682432.1">
    <property type="nucleotide sequence ID" value="NC_017770.1"/>
</dbReference>
<dbReference type="EMBL" id="CP003349">
    <property type="protein sequence ID" value="AFD09210.1"/>
    <property type="molecule type" value="Genomic_DNA"/>
</dbReference>
<keyword evidence="2" id="KW-0378">Hydrolase</keyword>
<dbReference type="HOGENOM" id="CLU_086364_0_0_10"/>
<dbReference type="KEGG" id="scn:Solca_4220"/>
<dbReference type="Gene3D" id="3.40.50.1820">
    <property type="entry name" value="alpha/beta hydrolase"/>
    <property type="match status" value="1"/>
</dbReference>
<dbReference type="OrthoDB" id="9814760at2"/>
<accession>H8KLQ6</accession>
<evidence type="ECO:0000313" key="3">
    <source>
        <dbReference type="Proteomes" id="UP000007590"/>
    </source>
</evidence>
<dbReference type="SUPFAM" id="SSF53474">
    <property type="entry name" value="alpha/beta-Hydrolases"/>
    <property type="match status" value="1"/>
</dbReference>
<dbReference type="InterPro" id="IPR022742">
    <property type="entry name" value="Hydrolase_4"/>
</dbReference>
<sequence length="239" mass="26682">MNTKSVSTLIFILITFLACGQTIKPKQSILFDKSRNREIPIAVYSNGKDQKQPVAIISHGYGGGNTAYGFIANQLVSLGYYVVSIQHDLKGDIPMPTSGDIMVVRKPYWQRGVDNIQFVIAELKKIKKNLDFNKLLLVGHSNGGDMSMLFATEYPDQVDKVISLDNRRMTVPRTRSPRILYLKATDTEPDPGVLPTVDEQEEFSISIVYLKDGKHNDLWDGASTIVKKEVMGAIEGFLK</sequence>
<proteinExistence type="predicted"/>
<evidence type="ECO:0000259" key="1">
    <source>
        <dbReference type="Pfam" id="PF12146"/>
    </source>
</evidence>
<keyword evidence="3" id="KW-1185">Reference proteome</keyword>
<protein>
    <submittedName>
        <fullName evidence="2">Alpha/beta hydrolase family protein</fullName>
    </submittedName>
</protein>
<dbReference type="GO" id="GO:0016787">
    <property type="term" value="F:hydrolase activity"/>
    <property type="evidence" value="ECO:0007669"/>
    <property type="project" value="UniProtKB-KW"/>
</dbReference>
<dbReference type="eggNOG" id="COG4188">
    <property type="taxonomic scope" value="Bacteria"/>
</dbReference>
<gene>
    <name evidence="2" type="ordered locus">Solca_4220</name>
</gene>